<proteinExistence type="predicted"/>
<accession>A0A518K8N4</accession>
<sequence length="102" mass="11468">MVKESIADLGLTPYAVYGLLTFFGVYAAITVWTMTRLYKQISGWASLPLNDEADRVEDDSELEEFQELFESELEDPFDDEDSVLCGVCDGSNSHDKNFVSIN</sequence>
<dbReference type="AlphaFoldDB" id="A0A518K8N4"/>
<dbReference type="KEGG" id="bmei:Spa11_23490"/>
<organism evidence="2 3">
    <name type="scientific">Botrimarina mediterranea</name>
    <dbReference type="NCBI Taxonomy" id="2528022"/>
    <lineage>
        <taxon>Bacteria</taxon>
        <taxon>Pseudomonadati</taxon>
        <taxon>Planctomycetota</taxon>
        <taxon>Planctomycetia</taxon>
        <taxon>Pirellulales</taxon>
        <taxon>Lacipirellulaceae</taxon>
        <taxon>Botrimarina</taxon>
    </lineage>
</organism>
<evidence type="ECO:0000313" key="2">
    <source>
        <dbReference type="EMBL" id="QDV74149.1"/>
    </source>
</evidence>
<dbReference type="RefSeq" id="WP_145112297.1">
    <property type="nucleotide sequence ID" value="NZ_CP036349.1"/>
</dbReference>
<name>A0A518K8N4_9BACT</name>
<evidence type="ECO:0000313" key="3">
    <source>
        <dbReference type="Proteomes" id="UP000316426"/>
    </source>
</evidence>
<keyword evidence="1" id="KW-0472">Membrane</keyword>
<gene>
    <name evidence="2" type="ORF">Spa11_23490</name>
</gene>
<feature type="transmembrane region" description="Helical" evidence="1">
    <location>
        <begin position="14"/>
        <end position="34"/>
    </location>
</feature>
<protein>
    <recommendedName>
        <fullName evidence="4">Cbb3-type cytochrome oxidase component FixQ</fullName>
    </recommendedName>
</protein>
<keyword evidence="1" id="KW-1133">Transmembrane helix</keyword>
<reference evidence="2 3" key="1">
    <citation type="submission" date="2019-02" db="EMBL/GenBank/DDBJ databases">
        <title>Deep-cultivation of Planctomycetes and their phenomic and genomic characterization uncovers novel biology.</title>
        <authorList>
            <person name="Wiegand S."/>
            <person name="Jogler M."/>
            <person name="Boedeker C."/>
            <person name="Pinto D."/>
            <person name="Vollmers J."/>
            <person name="Rivas-Marin E."/>
            <person name="Kohn T."/>
            <person name="Peeters S.H."/>
            <person name="Heuer A."/>
            <person name="Rast P."/>
            <person name="Oberbeckmann S."/>
            <person name="Bunk B."/>
            <person name="Jeske O."/>
            <person name="Meyerdierks A."/>
            <person name="Storesund J.E."/>
            <person name="Kallscheuer N."/>
            <person name="Luecker S."/>
            <person name="Lage O.M."/>
            <person name="Pohl T."/>
            <person name="Merkel B.J."/>
            <person name="Hornburger P."/>
            <person name="Mueller R.-W."/>
            <person name="Bruemmer F."/>
            <person name="Labrenz M."/>
            <person name="Spormann A.M."/>
            <person name="Op den Camp H."/>
            <person name="Overmann J."/>
            <person name="Amann R."/>
            <person name="Jetten M.S.M."/>
            <person name="Mascher T."/>
            <person name="Medema M.H."/>
            <person name="Devos D.P."/>
            <person name="Kaster A.-K."/>
            <person name="Ovreas L."/>
            <person name="Rohde M."/>
            <person name="Galperin M.Y."/>
            <person name="Jogler C."/>
        </authorList>
    </citation>
    <scope>NUCLEOTIDE SEQUENCE [LARGE SCALE GENOMIC DNA]</scope>
    <source>
        <strain evidence="2 3">Spa11</strain>
    </source>
</reference>
<evidence type="ECO:0000256" key="1">
    <source>
        <dbReference type="SAM" id="Phobius"/>
    </source>
</evidence>
<dbReference type="EMBL" id="CP036349">
    <property type="protein sequence ID" value="QDV74149.1"/>
    <property type="molecule type" value="Genomic_DNA"/>
</dbReference>
<evidence type="ECO:0008006" key="4">
    <source>
        <dbReference type="Google" id="ProtNLM"/>
    </source>
</evidence>
<dbReference type="Proteomes" id="UP000316426">
    <property type="component" value="Chromosome"/>
</dbReference>
<keyword evidence="1" id="KW-0812">Transmembrane</keyword>
<keyword evidence="3" id="KW-1185">Reference proteome</keyword>